<dbReference type="InterPro" id="IPR010982">
    <property type="entry name" value="Lambda_DNA-bd_dom_sf"/>
</dbReference>
<evidence type="ECO:0008006" key="3">
    <source>
        <dbReference type="Google" id="ProtNLM"/>
    </source>
</evidence>
<evidence type="ECO:0000313" key="2">
    <source>
        <dbReference type="Proteomes" id="UP000663181"/>
    </source>
</evidence>
<dbReference type="EMBL" id="CP064030">
    <property type="protein sequence ID" value="QRN52416.1"/>
    <property type="molecule type" value="Genomic_DNA"/>
</dbReference>
<organism evidence="1 2">
    <name type="scientific">Dyella caseinilytica</name>
    <dbReference type="NCBI Taxonomy" id="1849581"/>
    <lineage>
        <taxon>Bacteria</taxon>
        <taxon>Pseudomonadati</taxon>
        <taxon>Pseudomonadota</taxon>
        <taxon>Gammaproteobacteria</taxon>
        <taxon>Lysobacterales</taxon>
        <taxon>Rhodanobacteraceae</taxon>
        <taxon>Dyella</taxon>
    </lineage>
</organism>
<sequence length="121" mass="13104">MDTAGNTQQALGLEAFWPRKPINAPEKLVRQIDSEAQAVAVAIKASGQKLASIAHAMGKSESYLSRIRSGQRPVPEKFIKPFCRAVGNRLLEQYVEMIHALHPTSADRIAALAAILTDLAA</sequence>
<keyword evidence="2" id="KW-1185">Reference proteome</keyword>
<gene>
    <name evidence="1" type="ORF">ISN74_13115</name>
</gene>
<name>A0ABX7GPY6_9GAMM</name>
<reference evidence="1 2" key="1">
    <citation type="submission" date="2020-10" db="EMBL/GenBank/DDBJ databases">
        <title>Phylogeny of dyella-like bacteria.</title>
        <authorList>
            <person name="Fu J."/>
        </authorList>
    </citation>
    <scope>NUCLEOTIDE SEQUENCE [LARGE SCALE GENOMIC DNA]</scope>
    <source>
        <strain evidence="1 2">DHOB09</strain>
    </source>
</reference>
<evidence type="ECO:0000313" key="1">
    <source>
        <dbReference type="EMBL" id="QRN52416.1"/>
    </source>
</evidence>
<dbReference type="RefSeq" id="WP_188799664.1">
    <property type="nucleotide sequence ID" value="NZ_BMIZ01000002.1"/>
</dbReference>
<dbReference type="Proteomes" id="UP000663181">
    <property type="component" value="Chromosome"/>
</dbReference>
<dbReference type="SUPFAM" id="SSF47413">
    <property type="entry name" value="lambda repressor-like DNA-binding domains"/>
    <property type="match status" value="1"/>
</dbReference>
<proteinExistence type="predicted"/>
<protein>
    <recommendedName>
        <fullName evidence="3">XRE family transcriptional regulator</fullName>
    </recommendedName>
</protein>
<accession>A0ABX7GPY6</accession>